<keyword evidence="1" id="KW-0812">Transmembrane</keyword>
<proteinExistence type="predicted"/>
<evidence type="ECO:0000313" key="2">
    <source>
        <dbReference type="EMBL" id="PYZ94264.1"/>
    </source>
</evidence>
<evidence type="ECO:0008006" key="4">
    <source>
        <dbReference type="Google" id="ProtNLM"/>
    </source>
</evidence>
<dbReference type="EMBL" id="PDOD01000001">
    <property type="protein sequence ID" value="PYZ94264.1"/>
    <property type="molecule type" value="Genomic_DNA"/>
</dbReference>
<evidence type="ECO:0000313" key="3">
    <source>
        <dbReference type="Proteomes" id="UP000248214"/>
    </source>
</evidence>
<dbReference type="OrthoDB" id="2380880at2"/>
<protein>
    <recommendedName>
        <fullName evidence="4">DUF2157 domain-containing protein</fullName>
    </recommendedName>
</protein>
<feature type="transmembrane region" description="Helical" evidence="1">
    <location>
        <begin position="169"/>
        <end position="191"/>
    </location>
</feature>
<feature type="transmembrane region" description="Helical" evidence="1">
    <location>
        <begin position="88"/>
        <end position="108"/>
    </location>
</feature>
<dbReference type="AlphaFoldDB" id="A0A323TJY4"/>
<reference evidence="2 3" key="1">
    <citation type="submission" date="2017-10" db="EMBL/GenBank/DDBJ databases">
        <title>Bacillus sp. nov., a halophilic bacterium isolated from a Keqin Lake.</title>
        <authorList>
            <person name="Wang H."/>
        </authorList>
    </citation>
    <scope>NUCLEOTIDE SEQUENCE [LARGE SCALE GENOMIC DNA]</scope>
    <source>
        <strain evidence="2 3">KQ-12</strain>
    </source>
</reference>
<accession>A0A323TJY4</accession>
<feature type="transmembrane region" description="Helical" evidence="1">
    <location>
        <begin position="62"/>
        <end position="82"/>
    </location>
</feature>
<feature type="transmembrane region" description="Helical" evidence="1">
    <location>
        <begin position="115"/>
        <end position="139"/>
    </location>
</feature>
<feature type="transmembrane region" description="Helical" evidence="1">
    <location>
        <begin position="145"/>
        <end position="162"/>
    </location>
</feature>
<gene>
    <name evidence="2" type="ORF">CR194_01625</name>
</gene>
<sequence>MKGDFMDERKRIIVNEIKKWQKNKLLPETYCQFLLSLYSEGNNEGRGENFKGNSYSPHIKKAIVSFAMILILFITILFVIYFTQFSPASQVGVLVGFLGISLIAAFYYNRHKSPFAHVYVILSSFISFIITIAAADLFFPDESSYLAVAIVLLCLSWIVSGWRYRYHYLYIAGGTGILLFIGLFLVDRILFYY</sequence>
<keyword evidence="1" id="KW-0472">Membrane</keyword>
<organism evidence="2 3">
    <name type="scientific">Salipaludibacillus keqinensis</name>
    <dbReference type="NCBI Taxonomy" id="2045207"/>
    <lineage>
        <taxon>Bacteria</taxon>
        <taxon>Bacillati</taxon>
        <taxon>Bacillota</taxon>
        <taxon>Bacilli</taxon>
        <taxon>Bacillales</taxon>
        <taxon>Bacillaceae</taxon>
    </lineage>
</organism>
<name>A0A323TJY4_9BACI</name>
<dbReference type="Proteomes" id="UP000248214">
    <property type="component" value="Unassembled WGS sequence"/>
</dbReference>
<evidence type="ECO:0000256" key="1">
    <source>
        <dbReference type="SAM" id="Phobius"/>
    </source>
</evidence>
<comment type="caution">
    <text evidence="2">The sequence shown here is derived from an EMBL/GenBank/DDBJ whole genome shotgun (WGS) entry which is preliminary data.</text>
</comment>
<keyword evidence="3" id="KW-1185">Reference proteome</keyword>
<keyword evidence="1" id="KW-1133">Transmembrane helix</keyword>